<dbReference type="Proteomes" id="UP000005727">
    <property type="component" value="Unassembled WGS sequence"/>
</dbReference>
<dbReference type="InterPro" id="IPR001882">
    <property type="entry name" value="Biotin_BS"/>
</dbReference>
<dbReference type="InterPro" id="IPR016185">
    <property type="entry name" value="PreATP-grasp_dom_sf"/>
</dbReference>
<feature type="domain" description="ATP-grasp" evidence="9">
    <location>
        <begin position="120"/>
        <end position="322"/>
    </location>
</feature>
<dbReference type="PROSITE" id="PS50968">
    <property type="entry name" value="BIOTINYL_LIPOYL"/>
    <property type="match status" value="1"/>
</dbReference>
<dbReference type="GO" id="GO:0005524">
    <property type="term" value="F:ATP binding"/>
    <property type="evidence" value="ECO:0007669"/>
    <property type="project" value="UniProtKB-UniRule"/>
</dbReference>
<name>A0A7U8K8Y6_BRUNE</name>
<dbReference type="FunFam" id="2.40.50.100:FF:000003">
    <property type="entry name" value="Acetyl-CoA carboxylase biotin carboxyl carrier protein"/>
    <property type="match status" value="1"/>
</dbReference>
<dbReference type="SUPFAM" id="SSF52440">
    <property type="entry name" value="PreATP-grasp domain"/>
    <property type="match status" value="1"/>
</dbReference>
<dbReference type="Gene3D" id="3.40.50.20">
    <property type="match status" value="1"/>
</dbReference>
<dbReference type="FunFam" id="3.30.470.20:FF:000028">
    <property type="entry name" value="Methylcrotonoyl-CoA carboxylase subunit alpha, mitochondrial"/>
    <property type="match status" value="1"/>
</dbReference>
<keyword evidence="2" id="KW-0436">Ligase</keyword>
<dbReference type="Pfam" id="PF21139">
    <property type="entry name" value="BT_MCC_alpha"/>
    <property type="match status" value="1"/>
</dbReference>
<sequence>MFQKILIANRGEIACRVIRTARKLGIATVAIYSDADARALHVEMADEAVRVGPAASAQSYLNVDAIIKAAKETGAEAIHPGYGFLSENPAFVDAVEEAGLIFIGPSAKAIRAMGLKDAAKALMEKAGVPVVPGYHGDNQDGAFLKSEADRITYPVLIKARAGGGGKGMRRVDSAADFAAALESARREAEASFGDGAVLVEKYMAKPRHIEVQVFGDNHGNAVHLFERDCSLQRRHQKVIEEAPAPGMTEEMRAAMGEAAVKAALTIGYSGAGTVEFIADVSEGLRPDRFFFMEMNTRLQVEHPVTEAITGLDLVEWQLRVASGEALPKRQDELSINGWAFEARLYAEDPARDFLPATGKLALFVPPENARVDSGVRTGDTITPFYDPMIAKIITHGATRDEALNRLDAALNKTRIAGLVTNRQFLSALCNLEAFRTGDVDTGLIGRETAALFTDAQPSDIAFALAALGALDLLDAPEKSDPWSGLRGFRLWGEASRSVLIEHHGERRTVSFTARGDRHFGFAFGTMDIRAHKNGLVHFAIDGRVSEASVSRIGHDVTVQIEGHDTIFHHVLATGAEEDASSESRILSPMPGLVRLVSVVEGASVAKGDPLVTMEAMKMELSLTAPRDGKVASVTVAAGDQVNEGALLVELEEQHG</sequence>
<dbReference type="CDD" id="cd06850">
    <property type="entry name" value="biotinyl_domain"/>
    <property type="match status" value="1"/>
</dbReference>
<dbReference type="InterPro" id="IPR050856">
    <property type="entry name" value="Biotin_carboxylase_complex"/>
</dbReference>
<dbReference type="InterPro" id="IPR000089">
    <property type="entry name" value="Biotin_lipoyl"/>
</dbReference>
<dbReference type="InterPro" id="IPR011054">
    <property type="entry name" value="Rudment_hybrid_motif"/>
</dbReference>
<organism evidence="11 12">
    <name type="scientific">Brucella neotomae 5K33</name>
    <dbReference type="NCBI Taxonomy" id="520456"/>
    <lineage>
        <taxon>Bacteria</taxon>
        <taxon>Pseudomonadati</taxon>
        <taxon>Pseudomonadota</taxon>
        <taxon>Alphaproteobacteria</taxon>
        <taxon>Hyphomicrobiales</taxon>
        <taxon>Brucellaceae</taxon>
        <taxon>Brucella/Ochrobactrum group</taxon>
        <taxon>Brucella</taxon>
    </lineage>
</organism>
<evidence type="ECO:0000256" key="3">
    <source>
        <dbReference type="ARBA" id="ARBA00022741"/>
    </source>
</evidence>
<evidence type="ECO:0000256" key="5">
    <source>
        <dbReference type="ARBA" id="ARBA00022946"/>
    </source>
</evidence>
<dbReference type="GO" id="GO:0016874">
    <property type="term" value="F:ligase activity"/>
    <property type="evidence" value="ECO:0007669"/>
    <property type="project" value="UniProtKB-KW"/>
</dbReference>
<dbReference type="PANTHER" id="PTHR18866">
    <property type="entry name" value="CARBOXYLASE:PYRUVATE/ACETYL-COA/PROPIONYL-COA CARBOXYLASE"/>
    <property type="match status" value="1"/>
</dbReference>
<dbReference type="Pfam" id="PF00289">
    <property type="entry name" value="Biotin_carb_N"/>
    <property type="match status" value="1"/>
</dbReference>
<evidence type="ECO:0000256" key="4">
    <source>
        <dbReference type="ARBA" id="ARBA00022840"/>
    </source>
</evidence>
<evidence type="ECO:0000313" key="11">
    <source>
        <dbReference type="EMBL" id="EEY03616.1"/>
    </source>
</evidence>
<dbReference type="InterPro" id="IPR048429">
    <property type="entry name" value="MCC_alpha_BT"/>
</dbReference>
<dbReference type="Gene3D" id="3.30.1490.20">
    <property type="entry name" value="ATP-grasp fold, A domain"/>
    <property type="match status" value="1"/>
</dbReference>
<dbReference type="FunFam" id="3.40.50.20:FF:000010">
    <property type="entry name" value="Propionyl-CoA carboxylase subunit alpha"/>
    <property type="match status" value="1"/>
</dbReference>
<keyword evidence="3 7" id="KW-0547">Nucleotide-binding</keyword>
<dbReference type="EMBL" id="EQ999582">
    <property type="protein sequence ID" value="EEY03616.1"/>
    <property type="molecule type" value="Genomic_DNA"/>
</dbReference>
<feature type="domain" description="Lipoyl-binding" evidence="8">
    <location>
        <begin position="574"/>
        <end position="651"/>
    </location>
</feature>
<dbReference type="FunFam" id="3.30.1490.20:FF:000003">
    <property type="entry name" value="acetyl-CoA carboxylase isoform X1"/>
    <property type="match status" value="1"/>
</dbReference>
<dbReference type="PANTHER" id="PTHR18866:SF33">
    <property type="entry name" value="METHYLCROTONOYL-COA CARBOXYLASE SUBUNIT ALPHA, MITOCHONDRIAL-RELATED"/>
    <property type="match status" value="1"/>
</dbReference>
<accession>A0A7U8K8Y6</accession>
<dbReference type="AlphaFoldDB" id="A0A7U8K8Y6"/>
<keyword evidence="6" id="KW-0092">Biotin</keyword>
<dbReference type="PROSITE" id="PS00188">
    <property type="entry name" value="BIOTIN"/>
    <property type="match status" value="1"/>
</dbReference>
<dbReference type="Pfam" id="PF00364">
    <property type="entry name" value="Biotin_lipoyl"/>
    <property type="match status" value="1"/>
</dbReference>
<dbReference type="PROSITE" id="PS50975">
    <property type="entry name" value="ATP_GRASP"/>
    <property type="match status" value="1"/>
</dbReference>
<keyword evidence="4 7" id="KW-0067">ATP-binding</keyword>
<dbReference type="SMART" id="SM00878">
    <property type="entry name" value="Biotin_carb_C"/>
    <property type="match status" value="1"/>
</dbReference>
<proteinExistence type="predicted"/>
<evidence type="ECO:0000256" key="2">
    <source>
        <dbReference type="ARBA" id="ARBA00022598"/>
    </source>
</evidence>
<dbReference type="NCBIfam" id="NF006367">
    <property type="entry name" value="PRK08591.1"/>
    <property type="match status" value="1"/>
</dbReference>
<dbReference type="PROSITE" id="PS00867">
    <property type="entry name" value="CPSASE_2"/>
    <property type="match status" value="1"/>
</dbReference>
<dbReference type="InterPro" id="IPR005479">
    <property type="entry name" value="CPAse_ATP-bd"/>
</dbReference>
<protein>
    <submittedName>
        <fullName evidence="11">Carbamoyl-phosphate synthase subunit L</fullName>
    </submittedName>
</protein>
<dbReference type="PROSITE" id="PS50979">
    <property type="entry name" value="BC"/>
    <property type="match status" value="1"/>
</dbReference>
<dbReference type="Gene3D" id="3.30.470.20">
    <property type="entry name" value="ATP-grasp fold, B domain"/>
    <property type="match status" value="1"/>
</dbReference>
<dbReference type="InterPro" id="IPR005481">
    <property type="entry name" value="BC-like_N"/>
</dbReference>
<dbReference type="InterPro" id="IPR011761">
    <property type="entry name" value="ATP-grasp"/>
</dbReference>
<dbReference type="Gene3D" id="3.30.700.40">
    <property type="match status" value="1"/>
</dbReference>
<dbReference type="SUPFAM" id="SSF51246">
    <property type="entry name" value="Rudiment single hybrid motif"/>
    <property type="match status" value="1"/>
</dbReference>
<dbReference type="InterPro" id="IPR011764">
    <property type="entry name" value="Biotin_carboxylation_dom"/>
</dbReference>
<keyword evidence="12" id="KW-1185">Reference proteome</keyword>
<evidence type="ECO:0000256" key="6">
    <source>
        <dbReference type="ARBA" id="ARBA00023267"/>
    </source>
</evidence>
<dbReference type="InterPro" id="IPR013815">
    <property type="entry name" value="ATP_grasp_subdomain_1"/>
</dbReference>
<dbReference type="Pfam" id="PF02786">
    <property type="entry name" value="CPSase_L_D2"/>
    <property type="match status" value="1"/>
</dbReference>
<evidence type="ECO:0000259" key="9">
    <source>
        <dbReference type="PROSITE" id="PS50975"/>
    </source>
</evidence>
<dbReference type="Gene3D" id="2.40.50.100">
    <property type="match status" value="1"/>
</dbReference>
<dbReference type="Pfam" id="PF02785">
    <property type="entry name" value="Biotin_carb_C"/>
    <property type="match status" value="1"/>
</dbReference>
<gene>
    <name evidence="11" type="ORF">BANG_00327</name>
</gene>
<evidence type="ECO:0000259" key="10">
    <source>
        <dbReference type="PROSITE" id="PS50979"/>
    </source>
</evidence>
<feature type="domain" description="Biotin carboxylation" evidence="10">
    <location>
        <begin position="1"/>
        <end position="449"/>
    </location>
</feature>
<dbReference type="SUPFAM" id="SSF51230">
    <property type="entry name" value="Single hybrid motif"/>
    <property type="match status" value="1"/>
</dbReference>
<dbReference type="GO" id="GO:0046872">
    <property type="term" value="F:metal ion binding"/>
    <property type="evidence" value="ECO:0007669"/>
    <property type="project" value="InterPro"/>
</dbReference>
<evidence type="ECO:0000256" key="1">
    <source>
        <dbReference type="ARBA" id="ARBA00001953"/>
    </source>
</evidence>
<reference evidence="11 12" key="1">
    <citation type="submission" date="2009-01" db="EMBL/GenBank/DDBJ databases">
        <title>The Genome Sequence of Brucella neotomae 5K33.</title>
        <authorList>
            <consortium name="The Broad Institute Genome Sequencing Platform"/>
            <person name="Ward D."/>
            <person name="Young S.K."/>
            <person name="Kodira C.D."/>
            <person name="Zeng Q."/>
            <person name="Koehrsen M."/>
            <person name="Alvarado L."/>
            <person name="Berlin A."/>
            <person name="Borenstein D."/>
            <person name="Chen Z."/>
            <person name="Engels R."/>
            <person name="Freedman E."/>
            <person name="Gellesch M."/>
            <person name="Goldberg J."/>
            <person name="Griggs A."/>
            <person name="Gujja S."/>
            <person name="Heiman D."/>
            <person name="Hepburn T."/>
            <person name="Howarth C."/>
            <person name="Jen D."/>
            <person name="Larson L."/>
            <person name="Lewis B."/>
            <person name="Mehta T."/>
            <person name="Park D."/>
            <person name="Pearson M."/>
            <person name="Roberts A."/>
            <person name="Saif S."/>
            <person name="Shea T."/>
            <person name="Shenoy N."/>
            <person name="Sisk P."/>
            <person name="Stolte C."/>
            <person name="Sykes S."/>
            <person name="Walk T."/>
            <person name="White J."/>
            <person name="Yandava C."/>
            <person name="Whatmore A.M."/>
            <person name="Perrett L.L."/>
            <person name="O'Callaghan D."/>
            <person name="Nusbaum C."/>
            <person name="Galagan J."/>
            <person name="Birren B."/>
        </authorList>
    </citation>
    <scope>NUCLEOTIDE SEQUENCE [LARGE SCALE GENOMIC DNA]</scope>
    <source>
        <strain evidence="11 12">5K33</strain>
    </source>
</reference>
<dbReference type="InterPro" id="IPR005482">
    <property type="entry name" value="Biotin_COase_C"/>
</dbReference>
<dbReference type="InterPro" id="IPR011053">
    <property type="entry name" value="Single_hybrid_motif"/>
</dbReference>
<evidence type="ECO:0000259" key="8">
    <source>
        <dbReference type="PROSITE" id="PS50968"/>
    </source>
</evidence>
<keyword evidence="5" id="KW-0809">Transit peptide</keyword>
<dbReference type="SUPFAM" id="SSF56059">
    <property type="entry name" value="Glutathione synthetase ATP-binding domain-like"/>
    <property type="match status" value="1"/>
</dbReference>
<comment type="cofactor">
    <cofactor evidence="1">
        <name>biotin</name>
        <dbReference type="ChEBI" id="CHEBI:57586"/>
    </cofactor>
</comment>
<evidence type="ECO:0000313" key="12">
    <source>
        <dbReference type="Proteomes" id="UP000005727"/>
    </source>
</evidence>
<evidence type="ECO:0000256" key="7">
    <source>
        <dbReference type="PROSITE-ProRule" id="PRU00409"/>
    </source>
</evidence>